<evidence type="ECO:0000313" key="2">
    <source>
        <dbReference type="Proteomes" id="UP000243525"/>
    </source>
</evidence>
<accession>A0A2T5C252</accession>
<dbReference type="RefSeq" id="WP_107822158.1">
    <property type="nucleotide sequence ID" value="NZ_OY782574.1"/>
</dbReference>
<sequence>MAYDNQATGYPTILDLHPCCRGPGELSLFRCTWRSFREIQTKEHIIVADHFFCTVSWPEIMTVLPLLYIKCLRLVSTLGLSAWQPKLPTFTFVKAFGAFGTGLDKEGYQF</sequence>
<dbReference type="AlphaFoldDB" id="A0A2T5C252"/>
<reference evidence="1 2" key="1">
    <citation type="submission" date="2018-04" db="EMBL/GenBank/DDBJ databases">
        <title>Genomic Encyclopedia of Archaeal and Bacterial Type Strains, Phase II (KMG-II): from individual species to whole genera.</title>
        <authorList>
            <person name="Goeker M."/>
        </authorList>
    </citation>
    <scope>NUCLEOTIDE SEQUENCE [LARGE SCALE GENOMIC DNA]</scope>
    <source>
        <strain evidence="1 2">DSM 28823</strain>
    </source>
</reference>
<gene>
    <name evidence="1" type="ORF">C8N47_107128</name>
</gene>
<keyword evidence="2" id="KW-1185">Reference proteome</keyword>
<organism evidence="1 2">
    <name type="scientific">Mangrovibacterium marinum</name>
    <dbReference type="NCBI Taxonomy" id="1639118"/>
    <lineage>
        <taxon>Bacteria</taxon>
        <taxon>Pseudomonadati</taxon>
        <taxon>Bacteroidota</taxon>
        <taxon>Bacteroidia</taxon>
        <taxon>Marinilabiliales</taxon>
        <taxon>Prolixibacteraceae</taxon>
        <taxon>Mangrovibacterium</taxon>
    </lineage>
</organism>
<evidence type="ECO:0000313" key="1">
    <source>
        <dbReference type="EMBL" id="PTN08768.1"/>
    </source>
</evidence>
<dbReference type="Proteomes" id="UP000243525">
    <property type="component" value="Unassembled WGS sequence"/>
</dbReference>
<dbReference type="EMBL" id="QAAD01000007">
    <property type="protein sequence ID" value="PTN08768.1"/>
    <property type="molecule type" value="Genomic_DNA"/>
</dbReference>
<name>A0A2T5C252_9BACT</name>
<proteinExistence type="predicted"/>
<protein>
    <submittedName>
        <fullName evidence="1">Uncharacterized protein</fullName>
    </submittedName>
</protein>
<comment type="caution">
    <text evidence="1">The sequence shown here is derived from an EMBL/GenBank/DDBJ whole genome shotgun (WGS) entry which is preliminary data.</text>
</comment>